<dbReference type="AlphaFoldDB" id="A0A7J8RG70"/>
<dbReference type="Proteomes" id="UP000593561">
    <property type="component" value="Unassembled WGS sequence"/>
</dbReference>
<keyword evidence="2" id="KW-1185">Reference proteome</keyword>
<accession>A0A7J8RG70</accession>
<protein>
    <submittedName>
        <fullName evidence="1">Uncharacterized protein</fullName>
    </submittedName>
</protein>
<name>A0A7J8RG70_GOSDV</name>
<gene>
    <name evidence="1" type="ORF">Godav_013386</name>
</gene>
<organism evidence="1 2">
    <name type="scientific">Gossypium davidsonii</name>
    <name type="common">Davidson's cotton</name>
    <name type="synonym">Gossypium klotzschianum subsp. davidsonii</name>
    <dbReference type="NCBI Taxonomy" id="34287"/>
    <lineage>
        <taxon>Eukaryota</taxon>
        <taxon>Viridiplantae</taxon>
        <taxon>Streptophyta</taxon>
        <taxon>Embryophyta</taxon>
        <taxon>Tracheophyta</taxon>
        <taxon>Spermatophyta</taxon>
        <taxon>Magnoliopsida</taxon>
        <taxon>eudicotyledons</taxon>
        <taxon>Gunneridae</taxon>
        <taxon>Pentapetalae</taxon>
        <taxon>rosids</taxon>
        <taxon>malvids</taxon>
        <taxon>Malvales</taxon>
        <taxon>Malvaceae</taxon>
        <taxon>Malvoideae</taxon>
        <taxon>Gossypium</taxon>
    </lineage>
</organism>
<dbReference type="EMBL" id="JABFAC010000005">
    <property type="protein sequence ID" value="MBA0612837.1"/>
    <property type="molecule type" value="Genomic_DNA"/>
</dbReference>
<feature type="non-terminal residue" evidence="1">
    <location>
        <position position="39"/>
    </location>
</feature>
<evidence type="ECO:0000313" key="1">
    <source>
        <dbReference type="EMBL" id="MBA0612837.1"/>
    </source>
</evidence>
<proteinExistence type="predicted"/>
<sequence>MLTLLQQRLLREEKAFTWRGESQKWSVTRRRDSGRNLQT</sequence>
<evidence type="ECO:0000313" key="2">
    <source>
        <dbReference type="Proteomes" id="UP000593561"/>
    </source>
</evidence>
<reference evidence="1 2" key="1">
    <citation type="journal article" date="2019" name="Genome Biol. Evol.">
        <title>Insights into the evolution of the New World diploid cottons (Gossypium, subgenus Houzingenia) based on genome sequencing.</title>
        <authorList>
            <person name="Grover C.E."/>
            <person name="Arick M.A. 2nd"/>
            <person name="Thrash A."/>
            <person name="Conover J.L."/>
            <person name="Sanders W.S."/>
            <person name="Peterson D.G."/>
            <person name="Frelichowski J.E."/>
            <person name="Scheffler J.A."/>
            <person name="Scheffler B.E."/>
            <person name="Wendel J.F."/>
        </authorList>
    </citation>
    <scope>NUCLEOTIDE SEQUENCE [LARGE SCALE GENOMIC DNA]</scope>
    <source>
        <strain evidence="1">27</strain>
        <tissue evidence="1">Leaf</tissue>
    </source>
</reference>
<comment type="caution">
    <text evidence="1">The sequence shown here is derived from an EMBL/GenBank/DDBJ whole genome shotgun (WGS) entry which is preliminary data.</text>
</comment>